<feature type="domain" description="SHS2" evidence="1">
    <location>
        <begin position="7"/>
        <end position="72"/>
    </location>
</feature>
<dbReference type="InterPro" id="IPR050696">
    <property type="entry name" value="FtsA/MreB"/>
</dbReference>
<dbReference type="EMBL" id="LCOT01000014">
    <property type="protein sequence ID" value="KKU83745.1"/>
    <property type="molecule type" value="Genomic_DNA"/>
</dbReference>
<reference evidence="2 3" key="1">
    <citation type="journal article" date="2015" name="Nature">
        <title>rRNA introns, odd ribosomes, and small enigmatic genomes across a large radiation of phyla.</title>
        <authorList>
            <person name="Brown C.T."/>
            <person name="Hug L.A."/>
            <person name="Thomas B.C."/>
            <person name="Sharon I."/>
            <person name="Castelle C.J."/>
            <person name="Singh A."/>
            <person name="Wilkins M.J."/>
            <person name="Williams K.H."/>
            <person name="Banfield J.F."/>
        </authorList>
    </citation>
    <scope>NUCLEOTIDE SEQUENCE [LARGE SCALE GENOMIC DNA]</scope>
</reference>
<evidence type="ECO:0000259" key="1">
    <source>
        <dbReference type="SMART" id="SM00842"/>
    </source>
</evidence>
<dbReference type="GO" id="GO:0051301">
    <property type="term" value="P:cell division"/>
    <property type="evidence" value="ECO:0007669"/>
    <property type="project" value="UniProtKB-KW"/>
</dbReference>
<feature type="non-terminal residue" evidence="2">
    <location>
        <position position="72"/>
    </location>
</feature>
<dbReference type="PANTHER" id="PTHR32432">
    <property type="entry name" value="CELL DIVISION PROTEIN FTSA-RELATED"/>
    <property type="match status" value="1"/>
</dbReference>
<sequence>MAKSKQISSIDIGSTKITTLVAQVREEDSSKLHIVGAATSPSRGVRKGQIVNIDEAVESIVESVESAERMAG</sequence>
<dbReference type="GO" id="GO:0009898">
    <property type="term" value="C:cytoplasmic side of plasma membrane"/>
    <property type="evidence" value="ECO:0007669"/>
    <property type="project" value="TreeGrafter"/>
</dbReference>
<gene>
    <name evidence="2" type="ORF">UY11_C0014G0001</name>
</gene>
<keyword evidence="2" id="KW-0131">Cell cycle</keyword>
<protein>
    <submittedName>
        <fullName evidence="2">Cell division protein ftsA</fullName>
    </submittedName>
</protein>
<dbReference type="InterPro" id="IPR003494">
    <property type="entry name" value="SHS2_FtsA"/>
</dbReference>
<dbReference type="GO" id="GO:0032153">
    <property type="term" value="C:cell division site"/>
    <property type="evidence" value="ECO:0007669"/>
    <property type="project" value="TreeGrafter"/>
</dbReference>
<evidence type="ECO:0000313" key="2">
    <source>
        <dbReference type="EMBL" id="KKU83745.1"/>
    </source>
</evidence>
<dbReference type="Gene3D" id="3.30.420.40">
    <property type="match status" value="1"/>
</dbReference>
<name>A0A0G1WNI1_9BACT</name>
<keyword evidence="2" id="KW-0132">Cell division</keyword>
<dbReference type="SMART" id="SM00842">
    <property type="entry name" value="FtsA"/>
    <property type="match status" value="1"/>
</dbReference>
<dbReference type="AlphaFoldDB" id="A0A0G1WNI1"/>
<proteinExistence type="predicted"/>
<dbReference type="Proteomes" id="UP000034265">
    <property type="component" value="Unassembled WGS sequence"/>
</dbReference>
<dbReference type="PANTHER" id="PTHR32432:SF4">
    <property type="entry name" value="CELL DIVISION PROTEIN FTSA"/>
    <property type="match status" value="1"/>
</dbReference>
<evidence type="ECO:0000313" key="3">
    <source>
        <dbReference type="Proteomes" id="UP000034265"/>
    </source>
</evidence>
<dbReference type="InterPro" id="IPR043129">
    <property type="entry name" value="ATPase_NBD"/>
</dbReference>
<comment type="caution">
    <text evidence="2">The sequence shown here is derived from an EMBL/GenBank/DDBJ whole genome shotgun (WGS) entry which is preliminary data.</text>
</comment>
<dbReference type="SUPFAM" id="SSF53067">
    <property type="entry name" value="Actin-like ATPase domain"/>
    <property type="match status" value="1"/>
</dbReference>
<accession>A0A0G1WNI1</accession>
<organism evidence="2 3">
    <name type="scientific">Candidatus Amesbacteria bacterium GW2011_GWC2_47_8</name>
    <dbReference type="NCBI Taxonomy" id="1618367"/>
    <lineage>
        <taxon>Bacteria</taxon>
        <taxon>Candidatus Amesiibacteriota</taxon>
    </lineage>
</organism>